<evidence type="ECO:0000256" key="5">
    <source>
        <dbReference type="ARBA" id="ARBA00034808"/>
    </source>
</evidence>
<dbReference type="Gene3D" id="3.40.50.300">
    <property type="entry name" value="P-loop containing nucleotide triphosphate hydrolases"/>
    <property type="match status" value="2"/>
</dbReference>
<protein>
    <recommendedName>
        <fullName evidence="5">DNA 3'-5' helicase</fullName>
        <ecNumber evidence="5">5.6.2.4</ecNumber>
    </recommendedName>
</protein>
<evidence type="ECO:0000256" key="4">
    <source>
        <dbReference type="ARBA" id="ARBA00034617"/>
    </source>
</evidence>
<feature type="compositionally biased region" description="Low complexity" evidence="6">
    <location>
        <begin position="395"/>
        <end position="406"/>
    </location>
</feature>
<dbReference type="GO" id="GO:0016787">
    <property type="term" value="F:hydrolase activity"/>
    <property type="evidence" value="ECO:0007669"/>
    <property type="project" value="UniProtKB-KW"/>
</dbReference>
<keyword evidence="2" id="KW-0547">Nucleotide-binding</keyword>
<feature type="domain" description="Helicase C-terminal" evidence="8">
    <location>
        <begin position="236"/>
        <end position="395"/>
    </location>
</feature>
<gene>
    <name evidence="9" type="ORF">EDD18DRAFT_1355078</name>
</gene>
<evidence type="ECO:0000256" key="2">
    <source>
        <dbReference type="ARBA" id="ARBA00022741"/>
    </source>
</evidence>
<sequence>MPEKAQEVQEKVKAIFGCSPCLWQIEAARNVLAGKDVITVAPTGAGKSLTYWMPLIFSETGIVMVVLPLKQLGSQFAATLNEKGLRAVSVTADNSSNVLYSDIKKGQYRVVMFSPEIIDQDSRFDALIKSRKFTDNLINIVFDEAHCIKEWGSSFRQAYSKLGHLRHLMPRRVPYHLGTATMPPSLLGQLKKDLRMNDDTVILRLNTDRPNIFFRVRPMEYPINSYHDLSFLIPNDLDPDGPFPLKFLVFFNSRNEAEQGARFLRSRLPPTLRDKVKWVHSGMTDEFREEAIHALKVGEDIGECATDAVGLGIDIPDVYIIAQYRAPKSMNTWLQRAGRAVRDLRLLGMAILLAEPTLFDNGKAEITPTVCEMPGLRTYTPVAPPTIDGDKENVSPSSTSHPSTKPTDGRRRVGFQQSSRKRKAPNEGQHSAARRKRTKKGVDVAKIRDIFGHEIKVERAMDDFINAEHRTEKCRRKIAAIHFGNVDLAPIIPTFCCLRCAPRAPPHCCDICEPQYWPVSVMDAYDRPRTTYQYRPKEYERGPAEMALREALVAIRRELWREKFPGGSILSPQALMPTVLLDRVVDLAHYGRLETMVDIRKQLDWAYAEKCGPSILVLIEKMCPVSEKHTRLVKRPSAVLTSPFTSTPLRQAPSTPFARTYDNIDSTPLSPCSVPSLTFHTPAVSSHFPQPLSSTPLRQALGISSTTNIPSNSPSFVVENPAAPEKSAHAGHASRKERKKTQCGACGAAGHNQCEVSQICWFEGDG</sequence>
<evidence type="ECO:0000256" key="6">
    <source>
        <dbReference type="SAM" id="MobiDB-lite"/>
    </source>
</evidence>
<dbReference type="Proteomes" id="UP001175228">
    <property type="component" value="Unassembled WGS sequence"/>
</dbReference>
<dbReference type="Pfam" id="PF00270">
    <property type="entry name" value="DEAD"/>
    <property type="match status" value="1"/>
</dbReference>
<evidence type="ECO:0000259" key="8">
    <source>
        <dbReference type="PROSITE" id="PS51194"/>
    </source>
</evidence>
<evidence type="ECO:0000256" key="1">
    <source>
        <dbReference type="ARBA" id="ARBA00005446"/>
    </source>
</evidence>
<feature type="compositionally biased region" description="Low complexity" evidence="6">
    <location>
        <begin position="704"/>
        <end position="715"/>
    </location>
</feature>
<feature type="domain" description="Helicase ATP-binding" evidence="7">
    <location>
        <begin position="28"/>
        <end position="200"/>
    </location>
</feature>
<dbReference type="InterPro" id="IPR011545">
    <property type="entry name" value="DEAD/DEAH_box_helicase_dom"/>
</dbReference>
<dbReference type="PROSITE" id="PS51192">
    <property type="entry name" value="HELICASE_ATP_BIND_1"/>
    <property type="match status" value="1"/>
</dbReference>
<dbReference type="GO" id="GO:0005694">
    <property type="term" value="C:chromosome"/>
    <property type="evidence" value="ECO:0007669"/>
    <property type="project" value="TreeGrafter"/>
</dbReference>
<dbReference type="SMART" id="SM00487">
    <property type="entry name" value="DEXDc"/>
    <property type="match status" value="1"/>
</dbReference>
<keyword evidence="9" id="KW-0378">Hydrolase</keyword>
<dbReference type="GO" id="GO:0005524">
    <property type="term" value="F:ATP binding"/>
    <property type="evidence" value="ECO:0007669"/>
    <property type="project" value="UniProtKB-KW"/>
</dbReference>
<dbReference type="GO" id="GO:0043138">
    <property type="term" value="F:3'-5' DNA helicase activity"/>
    <property type="evidence" value="ECO:0007669"/>
    <property type="project" value="UniProtKB-EC"/>
</dbReference>
<dbReference type="SUPFAM" id="SSF52540">
    <property type="entry name" value="P-loop containing nucleoside triphosphate hydrolases"/>
    <property type="match status" value="1"/>
</dbReference>
<evidence type="ECO:0000313" key="10">
    <source>
        <dbReference type="Proteomes" id="UP001175228"/>
    </source>
</evidence>
<evidence type="ECO:0000313" key="9">
    <source>
        <dbReference type="EMBL" id="KAK0495075.1"/>
    </source>
</evidence>
<dbReference type="InterPro" id="IPR014001">
    <property type="entry name" value="Helicase_ATP-bd"/>
</dbReference>
<organism evidence="9 10">
    <name type="scientific">Armillaria luteobubalina</name>
    <dbReference type="NCBI Taxonomy" id="153913"/>
    <lineage>
        <taxon>Eukaryota</taxon>
        <taxon>Fungi</taxon>
        <taxon>Dikarya</taxon>
        <taxon>Basidiomycota</taxon>
        <taxon>Agaricomycotina</taxon>
        <taxon>Agaricomycetes</taxon>
        <taxon>Agaricomycetidae</taxon>
        <taxon>Agaricales</taxon>
        <taxon>Marasmiineae</taxon>
        <taxon>Physalacriaceae</taxon>
        <taxon>Armillaria</taxon>
    </lineage>
</organism>
<comment type="similarity">
    <text evidence="1">Belongs to the helicase family. RecQ subfamily.</text>
</comment>
<name>A0AA39UVV5_9AGAR</name>
<dbReference type="PANTHER" id="PTHR13710">
    <property type="entry name" value="DNA HELICASE RECQ FAMILY MEMBER"/>
    <property type="match status" value="1"/>
</dbReference>
<feature type="region of interest" description="Disordered" evidence="6">
    <location>
        <begin position="704"/>
        <end position="738"/>
    </location>
</feature>
<keyword evidence="10" id="KW-1185">Reference proteome</keyword>
<dbReference type="PROSITE" id="PS51194">
    <property type="entry name" value="HELICASE_CTER"/>
    <property type="match status" value="1"/>
</dbReference>
<dbReference type="InterPro" id="IPR027417">
    <property type="entry name" value="P-loop_NTPase"/>
</dbReference>
<feature type="region of interest" description="Disordered" evidence="6">
    <location>
        <begin position="375"/>
        <end position="440"/>
    </location>
</feature>
<keyword evidence="3" id="KW-0067">ATP-binding</keyword>
<dbReference type="InterPro" id="IPR001650">
    <property type="entry name" value="Helicase_C-like"/>
</dbReference>
<dbReference type="GO" id="GO:0000724">
    <property type="term" value="P:double-strand break repair via homologous recombination"/>
    <property type="evidence" value="ECO:0007669"/>
    <property type="project" value="TreeGrafter"/>
</dbReference>
<proteinExistence type="inferred from homology"/>
<dbReference type="Pfam" id="PF00271">
    <property type="entry name" value="Helicase_C"/>
    <property type="match status" value="1"/>
</dbReference>
<comment type="catalytic activity">
    <reaction evidence="4">
        <text>Couples ATP hydrolysis with the unwinding of duplex DNA by translocating in the 3'-5' direction.</text>
        <dbReference type="EC" id="5.6.2.4"/>
    </reaction>
</comment>
<dbReference type="GO" id="GO:0009378">
    <property type="term" value="F:four-way junction helicase activity"/>
    <property type="evidence" value="ECO:0007669"/>
    <property type="project" value="TreeGrafter"/>
</dbReference>
<dbReference type="AlphaFoldDB" id="A0AA39UVV5"/>
<evidence type="ECO:0000256" key="3">
    <source>
        <dbReference type="ARBA" id="ARBA00022840"/>
    </source>
</evidence>
<comment type="caution">
    <text evidence="9">The sequence shown here is derived from an EMBL/GenBank/DDBJ whole genome shotgun (WGS) entry which is preliminary data.</text>
</comment>
<evidence type="ECO:0000259" key="7">
    <source>
        <dbReference type="PROSITE" id="PS51192"/>
    </source>
</evidence>
<dbReference type="EC" id="5.6.2.4" evidence="5"/>
<dbReference type="GO" id="GO:0005737">
    <property type="term" value="C:cytoplasm"/>
    <property type="evidence" value="ECO:0007669"/>
    <property type="project" value="TreeGrafter"/>
</dbReference>
<dbReference type="PANTHER" id="PTHR13710:SF154">
    <property type="entry name" value="RECQ HELICASE, PUTATIVE (AFU_ORTHOLOGUE AFUA_6G14720)-RELATED"/>
    <property type="match status" value="1"/>
</dbReference>
<dbReference type="EMBL" id="JAUEPU010000019">
    <property type="protein sequence ID" value="KAK0495075.1"/>
    <property type="molecule type" value="Genomic_DNA"/>
</dbReference>
<reference evidence="9" key="1">
    <citation type="submission" date="2023-06" db="EMBL/GenBank/DDBJ databases">
        <authorList>
            <consortium name="Lawrence Berkeley National Laboratory"/>
            <person name="Ahrendt S."/>
            <person name="Sahu N."/>
            <person name="Indic B."/>
            <person name="Wong-Bajracharya J."/>
            <person name="Merenyi Z."/>
            <person name="Ke H.-M."/>
            <person name="Monk M."/>
            <person name="Kocsube S."/>
            <person name="Drula E."/>
            <person name="Lipzen A."/>
            <person name="Balint B."/>
            <person name="Henrissat B."/>
            <person name="Andreopoulos B."/>
            <person name="Martin F.M."/>
            <person name="Harder C.B."/>
            <person name="Rigling D."/>
            <person name="Ford K.L."/>
            <person name="Foster G.D."/>
            <person name="Pangilinan J."/>
            <person name="Papanicolaou A."/>
            <person name="Barry K."/>
            <person name="LaButti K."/>
            <person name="Viragh M."/>
            <person name="Koriabine M."/>
            <person name="Yan M."/>
            <person name="Riley R."/>
            <person name="Champramary S."/>
            <person name="Plett K.L."/>
            <person name="Tsai I.J."/>
            <person name="Slot J."/>
            <person name="Sipos G."/>
            <person name="Plett J."/>
            <person name="Nagy L.G."/>
            <person name="Grigoriev I.V."/>
        </authorList>
    </citation>
    <scope>NUCLEOTIDE SEQUENCE</scope>
    <source>
        <strain evidence="9">HWK02</strain>
    </source>
</reference>
<dbReference type="GO" id="GO:0003676">
    <property type="term" value="F:nucleic acid binding"/>
    <property type="evidence" value="ECO:0007669"/>
    <property type="project" value="InterPro"/>
</dbReference>
<accession>A0AA39UVV5</accession>
<dbReference type="SMART" id="SM00490">
    <property type="entry name" value="HELICc"/>
    <property type="match status" value="1"/>
</dbReference>